<proteinExistence type="predicted"/>
<dbReference type="RefSeq" id="WP_132694216.1">
    <property type="nucleotide sequence ID" value="NZ_SLVM01000007.1"/>
</dbReference>
<keyword evidence="2" id="KW-1185">Reference proteome</keyword>
<gene>
    <name evidence="1" type="ORF">EV216_107101</name>
</gene>
<dbReference type="PANTHER" id="PTHR12526">
    <property type="entry name" value="GLYCOSYLTRANSFERASE"/>
    <property type="match status" value="1"/>
</dbReference>
<keyword evidence="1" id="KW-0808">Transferase</keyword>
<sequence length="598" mass="64957">MKALKESVSSNAPLSLVLRMRVRDLVLANRRDEVPSFIAAAMAQEADAISRRQLCAELLNEAGFHEQSDEIYDGLLADFPDLDDVRLRYVKQLRHRGRIRKAICVAETLERAGADAATQSIVDGLRRAERRFSESEPDLLTDRPDNRIPALCAAILRFAGRRLPETDPGRIGPVVLMTAGLGVGGAERQFWLFAQGLHRGLGADRILRGVRLDGPVHVVSLAEVPSAQRLLFEAALPGSLPATDDLCSLPPQPIEAVAQGDPVMAEILAITPSAAQIGVRQLAPYFRRTGAAAVSIWQDGPILYAALAALVAEVPKVLLNLRALSPDKHGTPFLLQYAAMFRALALVPGVVFQCNSPSVAQSYADWLGIPTDTFQVIPNGCAPPTLRGSDEDEALWTDFSATTADAERTVGCICRLHPCKRPDLWLDFARHYLDRRPGTRFLLIGYGEALDDLRSSARRSGLGDRLLMPGFRSNVGFWLGKMDVFVFTSRSEGLPNVLIEAQYCGVPVVSTRAGGASDCYIEGVTGATLSNLDNPDLDEIADLTDRMIAMWRADPALGDRARAFAADAYSVETMVRRYAEAMRAPAGAASARGERGAY</sequence>
<name>A0A4R1YX07_9RHOB</name>
<dbReference type="AlphaFoldDB" id="A0A4R1YX07"/>
<dbReference type="EMBL" id="SLVM01000007">
    <property type="protein sequence ID" value="TCM85527.1"/>
    <property type="molecule type" value="Genomic_DNA"/>
</dbReference>
<protein>
    <submittedName>
        <fullName evidence="1">Glycosyltransferase involved in cell wall biosynthesis</fullName>
    </submittedName>
</protein>
<dbReference type="PANTHER" id="PTHR12526:SF637">
    <property type="entry name" value="GLYCOSYLTRANSFERASE EPSF-RELATED"/>
    <property type="match status" value="1"/>
</dbReference>
<evidence type="ECO:0000313" key="1">
    <source>
        <dbReference type="EMBL" id="TCM85527.1"/>
    </source>
</evidence>
<dbReference type="Pfam" id="PF13692">
    <property type="entry name" value="Glyco_trans_1_4"/>
    <property type="match status" value="1"/>
</dbReference>
<comment type="caution">
    <text evidence="1">The sequence shown here is derived from an EMBL/GenBank/DDBJ whole genome shotgun (WGS) entry which is preliminary data.</text>
</comment>
<evidence type="ECO:0000313" key="2">
    <source>
        <dbReference type="Proteomes" id="UP000295277"/>
    </source>
</evidence>
<dbReference type="Gene3D" id="3.40.50.2000">
    <property type="entry name" value="Glycogen Phosphorylase B"/>
    <property type="match status" value="2"/>
</dbReference>
<accession>A0A4R1YX07</accession>
<dbReference type="Proteomes" id="UP000295277">
    <property type="component" value="Unassembled WGS sequence"/>
</dbReference>
<reference evidence="1 2" key="1">
    <citation type="submission" date="2019-03" db="EMBL/GenBank/DDBJ databases">
        <title>Genomic Encyclopedia of Type Strains, Phase IV (KMG-IV): sequencing the most valuable type-strain genomes for metagenomic binning, comparative biology and taxonomic classification.</title>
        <authorList>
            <person name="Goeker M."/>
        </authorList>
    </citation>
    <scope>NUCLEOTIDE SEQUENCE [LARGE SCALE GENOMIC DNA]</scope>
    <source>
        <strain evidence="1 2">DSM 21153</strain>
    </source>
</reference>
<organism evidence="1 2">
    <name type="scientific">Rhodovulum steppense</name>
    <dbReference type="NCBI Taxonomy" id="540251"/>
    <lineage>
        <taxon>Bacteria</taxon>
        <taxon>Pseudomonadati</taxon>
        <taxon>Pseudomonadota</taxon>
        <taxon>Alphaproteobacteria</taxon>
        <taxon>Rhodobacterales</taxon>
        <taxon>Paracoccaceae</taxon>
        <taxon>Rhodovulum</taxon>
    </lineage>
</organism>
<dbReference type="SUPFAM" id="SSF53756">
    <property type="entry name" value="UDP-Glycosyltransferase/glycogen phosphorylase"/>
    <property type="match status" value="1"/>
</dbReference>
<dbReference type="OrthoDB" id="9790710at2"/>
<dbReference type="GO" id="GO:0016740">
    <property type="term" value="F:transferase activity"/>
    <property type="evidence" value="ECO:0007669"/>
    <property type="project" value="UniProtKB-KW"/>
</dbReference>